<comment type="caution">
    <text evidence="3">The sequence shown here is derived from an EMBL/GenBank/DDBJ whole genome shotgun (WGS) entry which is preliminary data.</text>
</comment>
<evidence type="ECO:0000313" key="4">
    <source>
        <dbReference type="Proteomes" id="UP000214646"/>
    </source>
</evidence>
<reference evidence="4" key="1">
    <citation type="submission" date="2017-06" db="EMBL/GenBank/DDBJ databases">
        <title>Genome analysis of Fimbriiglobus ruber SP5, the first member of the order Planctomycetales with confirmed chitinolytic capability.</title>
        <authorList>
            <person name="Ravin N.V."/>
            <person name="Rakitin A.L."/>
            <person name="Ivanova A.A."/>
            <person name="Beletsky A.V."/>
            <person name="Kulichevskaya I.S."/>
            <person name="Mardanov A.V."/>
            <person name="Dedysh S.N."/>
        </authorList>
    </citation>
    <scope>NUCLEOTIDE SEQUENCE [LARGE SCALE GENOMIC DNA]</scope>
    <source>
        <strain evidence="4">SP5</strain>
    </source>
</reference>
<protein>
    <submittedName>
        <fullName evidence="3">Urease accessory protein UreD</fullName>
    </submittedName>
</protein>
<evidence type="ECO:0000313" key="3">
    <source>
        <dbReference type="EMBL" id="OWK40357.1"/>
    </source>
</evidence>
<dbReference type="Proteomes" id="UP000214646">
    <property type="component" value="Unassembled WGS sequence"/>
</dbReference>
<dbReference type="OrthoDB" id="254823at2"/>
<dbReference type="InterPro" id="IPR002669">
    <property type="entry name" value="UreD"/>
</dbReference>
<organism evidence="3 4">
    <name type="scientific">Fimbriiglobus ruber</name>
    <dbReference type="NCBI Taxonomy" id="1908690"/>
    <lineage>
        <taxon>Bacteria</taxon>
        <taxon>Pseudomonadati</taxon>
        <taxon>Planctomycetota</taxon>
        <taxon>Planctomycetia</taxon>
        <taxon>Gemmatales</taxon>
        <taxon>Gemmataceae</taxon>
        <taxon>Fimbriiglobus</taxon>
    </lineage>
</organism>
<dbReference type="GO" id="GO:0016151">
    <property type="term" value="F:nickel cation binding"/>
    <property type="evidence" value="ECO:0007669"/>
    <property type="project" value="InterPro"/>
</dbReference>
<dbReference type="Pfam" id="PF01774">
    <property type="entry name" value="UreD"/>
    <property type="match status" value="1"/>
</dbReference>
<keyword evidence="4" id="KW-1185">Reference proteome</keyword>
<proteinExistence type="inferred from homology"/>
<accession>A0A225DVX9</accession>
<evidence type="ECO:0000256" key="1">
    <source>
        <dbReference type="ARBA" id="ARBA00007177"/>
    </source>
</evidence>
<sequence>MERAGRTRLGACYQQVPVQVLPPFHFASETAALLYLINPTVGLMDGDAHRIDVTARRGTRAVVTGQSASRIHPALAGYATQQWSIRVDDGADLVVLPGPAIPYRGARFYQRVRIDLAATARLVWGDVWHPGRHLYGADPELFVFDRLVQHLEVRRAGRLVYRDRFDWRGPWTADDREWHLGGRLAAGTLFATGPVREGPAESDTFQRAVLPLASGDTCVRVCGDPRAVTWECARFAFAAAGDWSDGPPWLSGGNNFSTNHWFSAPPG</sequence>
<dbReference type="PANTHER" id="PTHR33643:SF1">
    <property type="entry name" value="UREASE ACCESSORY PROTEIN D"/>
    <property type="match status" value="1"/>
</dbReference>
<keyword evidence="2" id="KW-0143">Chaperone</keyword>
<dbReference type="AlphaFoldDB" id="A0A225DVX9"/>
<dbReference type="RefSeq" id="WP_161967615.1">
    <property type="nucleotide sequence ID" value="NZ_NIDE01000008.1"/>
</dbReference>
<dbReference type="PANTHER" id="PTHR33643">
    <property type="entry name" value="UREASE ACCESSORY PROTEIN D"/>
    <property type="match status" value="1"/>
</dbReference>
<evidence type="ECO:0000256" key="2">
    <source>
        <dbReference type="ARBA" id="ARBA00023186"/>
    </source>
</evidence>
<dbReference type="EMBL" id="NIDE01000008">
    <property type="protein sequence ID" value="OWK40357.1"/>
    <property type="molecule type" value="Genomic_DNA"/>
</dbReference>
<dbReference type="HAMAP" id="MF_01384">
    <property type="entry name" value="UreD"/>
    <property type="match status" value="1"/>
</dbReference>
<name>A0A225DVX9_9BACT</name>
<comment type="similarity">
    <text evidence="1">Belongs to the UreD family.</text>
</comment>
<gene>
    <name evidence="3" type="ORF">FRUB_05276</name>
</gene>